<organism evidence="3 4">
    <name type="scientific">Marinibactrum halimedae</name>
    <dbReference type="NCBI Taxonomy" id="1444977"/>
    <lineage>
        <taxon>Bacteria</taxon>
        <taxon>Pseudomonadati</taxon>
        <taxon>Pseudomonadota</taxon>
        <taxon>Gammaproteobacteria</taxon>
        <taxon>Cellvibrionales</taxon>
        <taxon>Cellvibrionaceae</taxon>
        <taxon>Marinibactrum</taxon>
    </lineage>
</organism>
<evidence type="ECO:0000313" key="4">
    <source>
        <dbReference type="Proteomes" id="UP001156870"/>
    </source>
</evidence>
<reference evidence="3 4" key="1">
    <citation type="journal article" date="2014" name="Int. J. Syst. Evol. Microbiol.">
        <title>Complete genome sequence of Corynebacterium casei LMG S-19264T (=DSM 44701T), isolated from a smear-ripened cheese.</title>
        <authorList>
            <consortium name="US DOE Joint Genome Institute (JGI-PGF)"/>
            <person name="Walter F."/>
            <person name="Albersmeier A."/>
            <person name="Kalinowski J."/>
            <person name="Ruckert C."/>
        </authorList>
    </citation>
    <scope>NUCLEOTIDE SEQUENCE [LARGE SCALE GENOMIC DNA]</scope>
    <source>
        <strain evidence="3 4">NBRC 110095</strain>
    </source>
</reference>
<evidence type="ECO:0008006" key="5">
    <source>
        <dbReference type="Google" id="ProtNLM"/>
    </source>
</evidence>
<comment type="caution">
    <text evidence="3">The sequence shown here is derived from an EMBL/GenBank/DDBJ whole genome shotgun (WGS) entry which is preliminary data.</text>
</comment>
<keyword evidence="1" id="KW-0175">Coiled coil</keyword>
<sequence>MQNTAMTNTAMTNTAMTNTAMNNVASTNIFNISVDQDTLDDHFHYLSGCWLKGDYAEIVEKGGTAIKEDQYDVRIAIYYLYSIWIVEGSGYLLGCLEAILSLVKNYESSHDLGGFEETVEKNILDSLNLFFKKMSRRLERFSPTTADDDLESVVEVFEKIKEGCQQLGGFYEVEKRVESIIEAYQPVLEKLQKENDELEASLNTLKAEEVPNKNLGKDTDSIVEAIDRFEANNEDKVILRELNLPNKECLSYPFSMLLEKIKLMERLSERRDLYKAAIVLEDIREEISTMNPLDYFPVYFRGYSHVVAQYSTELFQHIQNHDSIHWSALKQLYSVDKDGFQKLEVTPPNLTYGSENATEYDQESLNRDNYLMG</sequence>
<gene>
    <name evidence="3" type="ORF">GCM10007877_07470</name>
</gene>
<dbReference type="EMBL" id="BSPD01000021">
    <property type="protein sequence ID" value="GLS25033.1"/>
    <property type="molecule type" value="Genomic_DNA"/>
</dbReference>
<proteinExistence type="predicted"/>
<protein>
    <recommendedName>
        <fullName evidence="5">ImpA N-terminal domain-containing protein</fullName>
    </recommendedName>
</protein>
<evidence type="ECO:0000256" key="2">
    <source>
        <dbReference type="SAM" id="MobiDB-lite"/>
    </source>
</evidence>
<evidence type="ECO:0000256" key="1">
    <source>
        <dbReference type="SAM" id="Coils"/>
    </source>
</evidence>
<accession>A0AA37T4I9</accession>
<name>A0AA37T4I9_9GAMM</name>
<dbReference type="AlphaFoldDB" id="A0AA37T4I9"/>
<dbReference type="NCBIfam" id="NF041244">
    <property type="entry name" value="IglI_fam"/>
    <property type="match status" value="1"/>
</dbReference>
<evidence type="ECO:0000313" key="3">
    <source>
        <dbReference type="EMBL" id="GLS25033.1"/>
    </source>
</evidence>
<feature type="coiled-coil region" evidence="1">
    <location>
        <begin position="181"/>
        <end position="208"/>
    </location>
</feature>
<feature type="region of interest" description="Disordered" evidence="2">
    <location>
        <begin position="353"/>
        <end position="373"/>
    </location>
</feature>
<dbReference type="Proteomes" id="UP001156870">
    <property type="component" value="Unassembled WGS sequence"/>
</dbReference>
<dbReference type="RefSeq" id="WP_232592682.1">
    <property type="nucleotide sequence ID" value="NZ_BSPD01000021.1"/>
</dbReference>
<keyword evidence="4" id="KW-1185">Reference proteome</keyword>